<dbReference type="Proteomes" id="UP000598820">
    <property type="component" value="Unassembled WGS sequence"/>
</dbReference>
<feature type="transmembrane region" description="Helical" evidence="1">
    <location>
        <begin position="295"/>
        <end position="321"/>
    </location>
</feature>
<feature type="transmembrane region" description="Helical" evidence="1">
    <location>
        <begin position="33"/>
        <end position="54"/>
    </location>
</feature>
<evidence type="ECO:0000259" key="2">
    <source>
        <dbReference type="Pfam" id="PF26626"/>
    </source>
</evidence>
<feature type="domain" description="DUF8201" evidence="2">
    <location>
        <begin position="1"/>
        <end position="432"/>
    </location>
</feature>
<keyword evidence="1" id="KW-0472">Membrane</keyword>
<accession>A0A926Y239</accession>
<sequence length="550" mass="63381">MIAQFFVSLLYIFCFLTVGGILKRLISWSTSYYYDFLIGFACTNAVFTFISIFLPVNESILYIFLIILFSLTIIYKKWLITYIYQLVNHSLTKAKQSPVILIIIGLFIIITFFQSLYTPNLHYDTALYHVPAIKWIREHSTIAGLANLNIVLGYNFNIFPLYAAFSFENLFGQAIYAINFTTVCAFSLWLFSMIVNSLHSKHRLLGAVFVLIIYNLINYYWPHVSTTSNDIIVYILVVSILLIGITYQSNRDNIFPIVILSAYVITIKLSAGPVLAIAIYIFFSKNYWQHGRKALTTIFISAFILVPWLIKNILITGWLVFPFPYIDLFSFDWKVPLSDVILQKKVIDTYYLPEKGGSGIHQITVWFFDQSSIDIITMATTFMLLCIVFAKLIIKRITIVPLYTASIIVSTLGILFMFLSSPSLRYCISFFLSAIVLCIKLLDTHQAFYRYAFFAAGILVTVTFLKGNWYHPWHFAKNISHRLLIPYPLESANTPKYSYFLIDNKIKCYYPLDTDQCFNHALPCTSHLLNNIHLRGLTIEEGFYKAELSK</sequence>
<feature type="transmembrane region" description="Helical" evidence="1">
    <location>
        <begin position="204"/>
        <end position="221"/>
    </location>
</feature>
<dbReference type="NCBIfam" id="NF047510">
    <property type="entry name" value="LIC_10190_fam"/>
    <property type="match status" value="1"/>
</dbReference>
<feature type="transmembrane region" description="Helical" evidence="1">
    <location>
        <begin position="170"/>
        <end position="192"/>
    </location>
</feature>
<organism evidence="3 4">
    <name type="scientific">Spirosoma profusum</name>
    <dbReference type="NCBI Taxonomy" id="2771354"/>
    <lineage>
        <taxon>Bacteria</taxon>
        <taxon>Pseudomonadati</taxon>
        <taxon>Bacteroidota</taxon>
        <taxon>Cytophagia</taxon>
        <taxon>Cytophagales</taxon>
        <taxon>Cytophagaceae</taxon>
        <taxon>Spirosoma</taxon>
    </lineage>
</organism>
<dbReference type="InterPro" id="IPR058514">
    <property type="entry name" value="DUF8201"/>
</dbReference>
<dbReference type="RefSeq" id="WP_190886525.1">
    <property type="nucleotide sequence ID" value="NZ_JACWZY010000005.1"/>
</dbReference>
<feature type="transmembrane region" description="Helical" evidence="1">
    <location>
        <begin position="254"/>
        <end position="283"/>
    </location>
</feature>
<proteinExistence type="predicted"/>
<keyword evidence="1" id="KW-0812">Transmembrane</keyword>
<evidence type="ECO:0000313" key="3">
    <source>
        <dbReference type="EMBL" id="MBD2700670.1"/>
    </source>
</evidence>
<evidence type="ECO:0000313" key="4">
    <source>
        <dbReference type="Proteomes" id="UP000598820"/>
    </source>
</evidence>
<dbReference type="InterPro" id="IPR058065">
    <property type="entry name" value="LIC_10190-like"/>
</dbReference>
<protein>
    <recommendedName>
        <fullName evidence="2">DUF8201 domain-containing protein</fullName>
    </recommendedName>
</protein>
<comment type="caution">
    <text evidence="3">The sequence shown here is derived from an EMBL/GenBank/DDBJ whole genome shotgun (WGS) entry which is preliminary data.</text>
</comment>
<feature type="transmembrane region" description="Helical" evidence="1">
    <location>
        <begin position="227"/>
        <end position="247"/>
    </location>
</feature>
<dbReference type="EMBL" id="JACWZY010000005">
    <property type="protein sequence ID" value="MBD2700670.1"/>
    <property type="molecule type" value="Genomic_DNA"/>
</dbReference>
<feature type="transmembrane region" description="Helical" evidence="1">
    <location>
        <begin position="99"/>
        <end position="117"/>
    </location>
</feature>
<keyword evidence="4" id="KW-1185">Reference proteome</keyword>
<evidence type="ECO:0000256" key="1">
    <source>
        <dbReference type="SAM" id="Phobius"/>
    </source>
</evidence>
<name>A0A926Y239_9BACT</name>
<feature type="transmembrane region" description="Helical" evidence="1">
    <location>
        <begin position="6"/>
        <end position="26"/>
    </location>
</feature>
<dbReference type="Pfam" id="PF26626">
    <property type="entry name" value="DUF8201"/>
    <property type="match status" value="1"/>
</dbReference>
<keyword evidence="1" id="KW-1133">Transmembrane helix</keyword>
<dbReference type="AlphaFoldDB" id="A0A926Y239"/>
<reference evidence="3" key="1">
    <citation type="submission" date="2020-09" db="EMBL/GenBank/DDBJ databases">
        <authorList>
            <person name="Kim M.K."/>
        </authorList>
    </citation>
    <scope>NUCLEOTIDE SEQUENCE</scope>
    <source>
        <strain evidence="3">BT702</strain>
    </source>
</reference>
<feature type="transmembrane region" description="Helical" evidence="1">
    <location>
        <begin position="448"/>
        <end position="465"/>
    </location>
</feature>
<feature type="transmembrane region" description="Helical" evidence="1">
    <location>
        <begin position="375"/>
        <end position="394"/>
    </location>
</feature>
<feature type="transmembrane region" description="Helical" evidence="1">
    <location>
        <begin position="400"/>
        <end position="419"/>
    </location>
</feature>
<feature type="transmembrane region" description="Helical" evidence="1">
    <location>
        <begin position="60"/>
        <end position="78"/>
    </location>
</feature>
<gene>
    <name evidence="3" type="ORF">IC229_08485</name>
</gene>